<dbReference type="SUPFAM" id="SSF63829">
    <property type="entry name" value="Calcium-dependent phosphotriesterase"/>
    <property type="match status" value="1"/>
</dbReference>
<sequence>MRLLIFLLTVYCTQARVVDNECEGVLVRNIVHEKEKLLDVDNSPYQLAIDYDTNTLFFSFTSSKEGKSFESGYLNLKTNEFHTIDDIDGGFANAVDATSHTIYLGAGEGIYKFDLESKKTEHLNITNHNIWQLFYKNNLYYTTYPDEFVYIYKDGKVERVPELKDTQAMLVVIGNNNNIYFSNSSGLYVHDHEVKSISTIVEYNIESLTIDTNGKIYFCTDEDIYRLDDSNKVEKLASLKQIFGLAIEKDGSLIVGLYNSIIRIKPTDKQCTVKEN</sequence>
<feature type="signal peptide" evidence="1">
    <location>
        <begin position="1"/>
        <end position="15"/>
    </location>
</feature>
<evidence type="ECO:0000256" key="1">
    <source>
        <dbReference type="SAM" id="SignalP"/>
    </source>
</evidence>
<organism evidence="2 3">
    <name type="scientific">Danaus chrysippus</name>
    <name type="common">African queen</name>
    <dbReference type="NCBI Taxonomy" id="151541"/>
    <lineage>
        <taxon>Eukaryota</taxon>
        <taxon>Metazoa</taxon>
        <taxon>Ecdysozoa</taxon>
        <taxon>Arthropoda</taxon>
        <taxon>Hexapoda</taxon>
        <taxon>Insecta</taxon>
        <taxon>Pterygota</taxon>
        <taxon>Neoptera</taxon>
        <taxon>Endopterygota</taxon>
        <taxon>Lepidoptera</taxon>
        <taxon>Glossata</taxon>
        <taxon>Ditrysia</taxon>
        <taxon>Papilionoidea</taxon>
        <taxon>Nymphalidae</taxon>
        <taxon>Danainae</taxon>
        <taxon>Danaini</taxon>
        <taxon>Danaina</taxon>
        <taxon>Danaus</taxon>
        <taxon>Anosia</taxon>
    </lineage>
</organism>
<proteinExistence type="predicted"/>
<protein>
    <submittedName>
        <fullName evidence="2">(African queen) hypothetical protein</fullName>
    </submittedName>
</protein>
<dbReference type="EMBL" id="CAKASE010000044">
    <property type="protein sequence ID" value="CAG9559664.1"/>
    <property type="molecule type" value="Genomic_DNA"/>
</dbReference>
<dbReference type="OrthoDB" id="7452594at2759"/>
<feature type="chain" id="PRO_5035157855" evidence="1">
    <location>
        <begin position="16"/>
        <end position="276"/>
    </location>
</feature>
<comment type="caution">
    <text evidence="2">The sequence shown here is derived from an EMBL/GenBank/DDBJ whole genome shotgun (WGS) entry which is preliminary data.</text>
</comment>
<evidence type="ECO:0000313" key="3">
    <source>
        <dbReference type="Proteomes" id="UP000789524"/>
    </source>
</evidence>
<keyword evidence="3" id="KW-1185">Reference proteome</keyword>
<name>A0A8J2VPM3_9NEOP</name>
<dbReference type="InterPro" id="IPR015943">
    <property type="entry name" value="WD40/YVTN_repeat-like_dom_sf"/>
</dbReference>
<gene>
    <name evidence="2" type="ORF">DCHRY22_LOCUS1483</name>
</gene>
<reference evidence="2" key="1">
    <citation type="submission" date="2021-09" db="EMBL/GenBank/DDBJ databases">
        <authorList>
            <person name="Martin H S."/>
        </authorList>
    </citation>
    <scope>NUCLEOTIDE SEQUENCE</scope>
</reference>
<dbReference type="Gene3D" id="2.130.10.10">
    <property type="entry name" value="YVTN repeat-like/Quinoprotein amine dehydrogenase"/>
    <property type="match status" value="1"/>
</dbReference>
<keyword evidence="1" id="KW-0732">Signal</keyword>
<evidence type="ECO:0000313" key="2">
    <source>
        <dbReference type="EMBL" id="CAG9559664.1"/>
    </source>
</evidence>
<accession>A0A8J2VPM3</accession>
<dbReference type="Proteomes" id="UP000789524">
    <property type="component" value="Unassembled WGS sequence"/>
</dbReference>
<dbReference type="AlphaFoldDB" id="A0A8J2VPM3"/>